<dbReference type="InterPro" id="IPR016162">
    <property type="entry name" value="Ald_DH_N"/>
</dbReference>
<dbReference type="GO" id="GO:0036243">
    <property type="term" value="F:succinate-semialdehyde dehydrogenase (NADP+) activity"/>
    <property type="evidence" value="ECO:0007669"/>
    <property type="project" value="UniProtKB-EC"/>
</dbReference>
<dbReference type="PANTHER" id="PTHR43353">
    <property type="entry name" value="SUCCINATE-SEMIALDEHYDE DEHYDROGENASE, MITOCHONDRIAL"/>
    <property type="match status" value="1"/>
</dbReference>
<dbReference type="InterPro" id="IPR050740">
    <property type="entry name" value="Aldehyde_DH_Superfamily"/>
</dbReference>
<sequence length="109" mass="12080">MPHQRASILYRVSNLILAQQEQLAQLQTRDNGKPLAETRGLVASAAATARYFAAACEVLEGELPTQRSAEVMTLSQYQPMGVIAAITPWNSPIASEMQKVARRWPRAMR</sequence>
<dbReference type="Proteomes" id="UP000248897">
    <property type="component" value="Chromosome 1"/>
</dbReference>
<dbReference type="PANTHER" id="PTHR43353:SF5">
    <property type="entry name" value="SUCCINATE-SEMIALDEHYDE DEHYDROGENASE, MITOCHONDRIAL"/>
    <property type="match status" value="1"/>
</dbReference>
<evidence type="ECO:0000256" key="1">
    <source>
        <dbReference type="ARBA" id="ARBA00009986"/>
    </source>
</evidence>
<dbReference type="EC" id="1.2.1.79" evidence="4"/>
<dbReference type="InterPro" id="IPR015590">
    <property type="entry name" value="Aldehyde_DH_dom"/>
</dbReference>
<comment type="similarity">
    <text evidence="1">Belongs to the aldehyde dehydrogenase family.</text>
</comment>
<proteinExistence type="inferred from homology"/>
<evidence type="ECO:0000259" key="3">
    <source>
        <dbReference type="Pfam" id="PF00171"/>
    </source>
</evidence>
<dbReference type="SUPFAM" id="SSF53720">
    <property type="entry name" value="ALDH-like"/>
    <property type="match status" value="1"/>
</dbReference>
<feature type="domain" description="Aldehyde dehydrogenase" evidence="3">
    <location>
        <begin position="2"/>
        <end position="101"/>
    </location>
</feature>
<protein>
    <submittedName>
        <fullName evidence="4">Succinate-semialdehyde dehydrogenase [NADP(+)] GabD</fullName>
        <ecNumber evidence="4">1.2.1.79</ecNumber>
    </submittedName>
</protein>
<evidence type="ECO:0000256" key="2">
    <source>
        <dbReference type="ARBA" id="ARBA00023002"/>
    </source>
</evidence>
<dbReference type="GO" id="GO:0009450">
    <property type="term" value="P:gamma-aminobutyric acid catabolic process"/>
    <property type="evidence" value="ECO:0007669"/>
    <property type="project" value="TreeGrafter"/>
</dbReference>
<reference evidence="4 5" key="1">
    <citation type="submission" date="2018-06" db="EMBL/GenBank/DDBJ databases">
        <authorList>
            <consortium name="Pathogen Informatics"/>
            <person name="Doyle S."/>
        </authorList>
    </citation>
    <scope>NUCLEOTIDE SEQUENCE [LARGE SCALE GENOMIC DNA]</scope>
    <source>
        <strain evidence="4 5">NCTC12961</strain>
    </source>
</reference>
<name>A0A2X4V1J4_SERPL</name>
<dbReference type="AlphaFoldDB" id="A0A2X4V1J4"/>
<dbReference type="Pfam" id="PF00171">
    <property type="entry name" value="Aldedh"/>
    <property type="match status" value="1"/>
</dbReference>
<keyword evidence="2 4" id="KW-0560">Oxidoreductase</keyword>
<dbReference type="EMBL" id="LS483469">
    <property type="protein sequence ID" value="SQI45023.1"/>
    <property type="molecule type" value="Genomic_DNA"/>
</dbReference>
<accession>A0A2X4V1J4</accession>
<dbReference type="Gene3D" id="3.40.605.10">
    <property type="entry name" value="Aldehyde Dehydrogenase, Chain A, domain 1"/>
    <property type="match status" value="1"/>
</dbReference>
<gene>
    <name evidence="4" type="primary">gabD_2</name>
    <name evidence="4" type="ORF">NCTC12961_04919</name>
</gene>
<evidence type="ECO:0000313" key="5">
    <source>
        <dbReference type="Proteomes" id="UP000248897"/>
    </source>
</evidence>
<organism evidence="4 5">
    <name type="scientific">Serratia plymuthica</name>
    <dbReference type="NCBI Taxonomy" id="82996"/>
    <lineage>
        <taxon>Bacteria</taxon>
        <taxon>Pseudomonadati</taxon>
        <taxon>Pseudomonadota</taxon>
        <taxon>Gammaproteobacteria</taxon>
        <taxon>Enterobacterales</taxon>
        <taxon>Yersiniaceae</taxon>
        <taxon>Serratia</taxon>
    </lineage>
</organism>
<dbReference type="InterPro" id="IPR016161">
    <property type="entry name" value="Ald_DH/histidinol_DH"/>
</dbReference>
<dbReference type="GO" id="GO:0004777">
    <property type="term" value="F:succinate-semialdehyde dehydrogenase (NAD+) activity"/>
    <property type="evidence" value="ECO:0007669"/>
    <property type="project" value="TreeGrafter"/>
</dbReference>
<evidence type="ECO:0000313" key="4">
    <source>
        <dbReference type="EMBL" id="SQI45023.1"/>
    </source>
</evidence>